<evidence type="ECO:0000259" key="1">
    <source>
        <dbReference type="Pfam" id="PF04471"/>
    </source>
</evidence>
<dbReference type="GO" id="GO:0009307">
    <property type="term" value="P:DNA restriction-modification system"/>
    <property type="evidence" value="ECO:0007669"/>
    <property type="project" value="InterPro"/>
</dbReference>
<dbReference type="Proteomes" id="UP000016620">
    <property type="component" value="Unassembled WGS sequence"/>
</dbReference>
<comment type="caution">
    <text evidence="3">The sequence shown here is derived from an EMBL/GenBank/DDBJ whole genome shotgun (WGS) entry which is preliminary data.</text>
</comment>
<proteinExistence type="predicted"/>
<organism evidence="3 4">
    <name type="scientific">Campylobacter concisus UNSWCS</name>
    <dbReference type="NCBI Taxonomy" id="1242968"/>
    <lineage>
        <taxon>Bacteria</taxon>
        <taxon>Pseudomonadati</taxon>
        <taxon>Campylobacterota</taxon>
        <taxon>Epsilonproteobacteria</taxon>
        <taxon>Campylobacterales</taxon>
        <taxon>Campylobacteraceae</taxon>
        <taxon>Campylobacter</taxon>
    </lineage>
</organism>
<dbReference type="Pfam" id="PF04471">
    <property type="entry name" value="Mrr_cat"/>
    <property type="match status" value="1"/>
</dbReference>
<evidence type="ECO:0000259" key="2">
    <source>
        <dbReference type="Pfam" id="PF14338"/>
    </source>
</evidence>
<dbReference type="AlphaFoldDB" id="U2GPY1"/>
<feature type="domain" description="Restriction endonuclease type IV Mrr" evidence="1">
    <location>
        <begin position="156"/>
        <end position="271"/>
    </location>
</feature>
<reference evidence="3 4" key="1">
    <citation type="journal article" date="2013" name="BMC Genomics">
        <title>Comparative genomics of Campylobacter concisus isolates reveals genetic diversity and provides insights into disease association.</title>
        <authorList>
            <person name="Deshpande N.P."/>
            <person name="Kaakoush N.O."/>
            <person name="Wilkins M.R."/>
            <person name="Mitchell H.M."/>
        </authorList>
    </citation>
    <scope>NUCLEOTIDE SEQUENCE [LARGE SCALE GENOMIC DNA]</scope>
    <source>
        <strain evidence="3 4">UNSWCS</strain>
    </source>
</reference>
<dbReference type="RefSeq" id="WP_021087377.1">
    <property type="nucleotide sequence ID" value="NZ_ANNG01000010.1"/>
</dbReference>
<dbReference type="GO" id="GO:0015666">
    <property type="term" value="F:restriction endodeoxyribonuclease activity"/>
    <property type="evidence" value="ECO:0007669"/>
    <property type="project" value="TreeGrafter"/>
</dbReference>
<dbReference type="InterPro" id="IPR007560">
    <property type="entry name" value="Restrct_endonuc_IV_Mrr"/>
</dbReference>
<gene>
    <name evidence="3" type="ORF">UNSWCS_225</name>
</gene>
<dbReference type="Gene3D" id="3.40.1350.10">
    <property type="match status" value="1"/>
</dbReference>
<dbReference type="PANTHER" id="PTHR30015:SF7">
    <property type="entry name" value="TYPE IV METHYL-DIRECTED RESTRICTION ENZYME ECOKMRR"/>
    <property type="match status" value="1"/>
</dbReference>
<protein>
    <submittedName>
        <fullName evidence="3">Mrr restriction system protein</fullName>
    </submittedName>
</protein>
<evidence type="ECO:0000313" key="4">
    <source>
        <dbReference type="Proteomes" id="UP000016620"/>
    </source>
</evidence>
<dbReference type="EMBL" id="ANNG01000010">
    <property type="protein sequence ID" value="ERJ30124.1"/>
    <property type="molecule type" value="Genomic_DNA"/>
</dbReference>
<dbReference type="PANTHER" id="PTHR30015">
    <property type="entry name" value="MRR RESTRICTION SYSTEM PROTEIN"/>
    <property type="match status" value="1"/>
</dbReference>
<feature type="domain" description="Restriction system protein Mrr-like N-terminal" evidence="2">
    <location>
        <begin position="5"/>
        <end position="97"/>
    </location>
</feature>
<dbReference type="Pfam" id="PF14338">
    <property type="entry name" value="Mrr_N"/>
    <property type="match status" value="1"/>
</dbReference>
<dbReference type="InterPro" id="IPR025745">
    <property type="entry name" value="Mrr-like_N_dom"/>
</dbReference>
<dbReference type="PATRIC" id="fig|1242968.3.peg.720"/>
<dbReference type="InterPro" id="IPR011856">
    <property type="entry name" value="tRNA_endonuc-like_dom_sf"/>
</dbReference>
<dbReference type="InterPro" id="IPR011335">
    <property type="entry name" value="Restrct_endonuc-II-like"/>
</dbReference>
<dbReference type="GO" id="GO:0003677">
    <property type="term" value="F:DNA binding"/>
    <property type="evidence" value="ECO:0007669"/>
    <property type="project" value="InterPro"/>
</dbReference>
<accession>U2GPY1</accession>
<sequence>MIPSYKEMMLPILEFVAQNNNTNRSEIYKFIINQFKLNDEDLLQRIKRGTPTYINRADWALTYLATTAQVKAKPKMKPLEKVGKSLFSITNFGKELISSKDAKEKFISWYDEIYKQEIKKEKKEAVENTPDDSLKDAYERIKEELKSEILSSILEKEPRFFEHLVTELLERMDYGTGSLTNKGPDGGIDGIIDEDELGLSKIYIQAKRYKDGSNIGRQEIQQFIGAISNKNTKKGVFITTAKFTKEAQMFANDSQNFSVVLIDGDRLAELMIKYKVGVQTSQIYEICKIDTDFFEENNF</sequence>
<dbReference type="SUPFAM" id="SSF52980">
    <property type="entry name" value="Restriction endonuclease-like"/>
    <property type="match status" value="1"/>
</dbReference>
<evidence type="ECO:0000313" key="3">
    <source>
        <dbReference type="EMBL" id="ERJ30124.1"/>
    </source>
</evidence>
<name>U2GPY1_9BACT</name>
<dbReference type="InterPro" id="IPR052906">
    <property type="entry name" value="Type_IV_Methyl-Rstrct_Enzyme"/>
</dbReference>